<dbReference type="Proteomes" id="UP000834106">
    <property type="component" value="Chromosome 8"/>
</dbReference>
<protein>
    <submittedName>
        <fullName evidence="2">Uncharacterized protein</fullName>
    </submittedName>
</protein>
<evidence type="ECO:0000313" key="3">
    <source>
        <dbReference type="Proteomes" id="UP000834106"/>
    </source>
</evidence>
<dbReference type="AlphaFoldDB" id="A0AAD1ZCN6"/>
<dbReference type="EMBL" id="OU503043">
    <property type="protein sequence ID" value="CAI9766413.1"/>
    <property type="molecule type" value="Genomic_DNA"/>
</dbReference>
<keyword evidence="1" id="KW-0812">Transmembrane</keyword>
<gene>
    <name evidence="2" type="ORF">FPE_LOCUS13843</name>
</gene>
<keyword evidence="1" id="KW-0472">Membrane</keyword>
<accession>A0AAD1ZCN6</accession>
<evidence type="ECO:0000256" key="1">
    <source>
        <dbReference type="SAM" id="Phobius"/>
    </source>
</evidence>
<organism evidence="2 3">
    <name type="scientific">Fraxinus pennsylvanica</name>
    <dbReference type="NCBI Taxonomy" id="56036"/>
    <lineage>
        <taxon>Eukaryota</taxon>
        <taxon>Viridiplantae</taxon>
        <taxon>Streptophyta</taxon>
        <taxon>Embryophyta</taxon>
        <taxon>Tracheophyta</taxon>
        <taxon>Spermatophyta</taxon>
        <taxon>Magnoliopsida</taxon>
        <taxon>eudicotyledons</taxon>
        <taxon>Gunneridae</taxon>
        <taxon>Pentapetalae</taxon>
        <taxon>asterids</taxon>
        <taxon>lamiids</taxon>
        <taxon>Lamiales</taxon>
        <taxon>Oleaceae</taxon>
        <taxon>Oleeae</taxon>
        <taxon>Fraxinus</taxon>
    </lineage>
</organism>
<feature type="transmembrane region" description="Helical" evidence="1">
    <location>
        <begin position="81"/>
        <end position="103"/>
    </location>
</feature>
<keyword evidence="1" id="KW-1133">Transmembrane helix</keyword>
<reference evidence="2" key="1">
    <citation type="submission" date="2023-05" db="EMBL/GenBank/DDBJ databases">
        <authorList>
            <person name="Huff M."/>
        </authorList>
    </citation>
    <scope>NUCLEOTIDE SEQUENCE</scope>
</reference>
<sequence length="150" mass="16645">MTKADAVENGDAIVRLLPLQTELTSFLIAYHYDVEHVIDFEIEIPSVDPAIGVDLAWVWFASSAPRPQSVVTQPSKPAKKVAIAISVGIVTLVMFSALAFYLYKHRVKHPDVSQKLVSGNSSGGFEIPLFFIQRSEVELVWDANGWFGVW</sequence>
<evidence type="ECO:0000313" key="2">
    <source>
        <dbReference type="EMBL" id="CAI9766413.1"/>
    </source>
</evidence>
<keyword evidence="3" id="KW-1185">Reference proteome</keyword>
<proteinExistence type="predicted"/>
<name>A0AAD1ZCN6_9LAMI</name>